<keyword evidence="4" id="KW-0694">RNA-binding</keyword>
<dbReference type="RefSeq" id="WP_004592279.1">
    <property type="nucleotide sequence ID" value="NZ_APMM01000035.1"/>
</dbReference>
<reference evidence="8 9" key="1">
    <citation type="journal article" date="2013" name="Genome Announc.">
        <title>Draft Genome Sequence of a Highly Flagellated, Fast-Swimming Archaeon, Methanocaldococcus villosus Strain KIN24-T80 (DSM 22612).</title>
        <authorList>
            <person name="Thennarasu S."/>
            <person name="Polireddy D."/>
            <person name="Antony A."/>
            <person name="Yada M.R."/>
            <person name="Algarawi S."/>
            <person name="Sivakumar N."/>
        </authorList>
    </citation>
    <scope>NUCLEOTIDE SEQUENCE [LARGE SCALE GENOMIC DNA]</scope>
    <source>
        <strain evidence="8 9">KIN24-T80</strain>
    </source>
</reference>
<accession>N6VPT7</accession>
<dbReference type="OrthoDB" id="65911at2157"/>
<name>N6VPT7_9EURY</name>
<dbReference type="STRING" id="1069083.GCA_000371805_00742"/>
<dbReference type="GO" id="GO:0003723">
    <property type="term" value="F:RNA binding"/>
    <property type="evidence" value="ECO:0007669"/>
    <property type="project" value="UniProtKB-KW"/>
</dbReference>
<evidence type="ECO:0000256" key="7">
    <source>
        <dbReference type="SAM" id="MobiDB-lite"/>
    </source>
</evidence>
<feature type="compositionally biased region" description="Basic and acidic residues" evidence="7">
    <location>
        <begin position="10"/>
        <end position="21"/>
    </location>
</feature>
<proteinExistence type="inferred from homology"/>
<evidence type="ECO:0000313" key="9">
    <source>
        <dbReference type="Proteomes" id="UP000053695"/>
    </source>
</evidence>
<dbReference type="GO" id="GO:0051607">
    <property type="term" value="P:defense response to virus"/>
    <property type="evidence" value="ECO:0007669"/>
    <property type="project" value="UniProtKB-KW"/>
</dbReference>
<evidence type="ECO:0000256" key="1">
    <source>
        <dbReference type="ARBA" id="ARBA00003640"/>
    </source>
</evidence>
<dbReference type="EMBL" id="APMM01000035">
    <property type="protein sequence ID" value="ENN95915.1"/>
    <property type="molecule type" value="Genomic_DNA"/>
</dbReference>
<evidence type="ECO:0000256" key="4">
    <source>
        <dbReference type="ARBA" id="ARBA00022884"/>
    </source>
</evidence>
<dbReference type="InterPro" id="IPR010149">
    <property type="entry name" value="CRISPR-assoc_prot_Csm2_III-A"/>
</dbReference>
<evidence type="ECO:0000256" key="3">
    <source>
        <dbReference type="ARBA" id="ARBA00016118"/>
    </source>
</evidence>
<gene>
    <name evidence="8" type="ORF">J422_05274</name>
</gene>
<keyword evidence="5" id="KW-0051">Antiviral defense</keyword>
<comment type="function">
    <text evidence="1">This subunit may be involved in monitoring complementarity of crRNA and target RNA.</text>
</comment>
<dbReference type="Proteomes" id="UP000053695">
    <property type="component" value="Unassembled WGS sequence"/>
</dbReference>
<evidence type="ECO:0000256" key="5">
    <source>
        <dbReference type="ARBA" id="ARBA00023118"/>
    </source>
</evidence>
<dbReference type="AlphaFoldDB" id="N6VPT7"/>
<feature type="region of interest" description="Disordered" evidence="7">
    <location>
        <begin position="1"/>
        <end position="21"/>
    </location>
</feature>
<dbReference type="NCBIfam" id="TIGR01870">
    <property type="entry name" value="cas_TM1810_Csm2"/>
    <property type="match status" value="1"/>
</dbReference>
<protein>
    <recommendedName>
        <fullName evidence="3">CRISPR system Cms protein Csm2</fullName>
    </recommendedName>
    <alternativeName>
        <fullName evidence="6">CRISPR type III A-associated protein Csm2</fullName>
    </alternativeName>
</protein>
<dbReference type="Pfam" id="PF03750">
    <property type="entry name" value="Csm2_III-A"/>
    <property type="match status" value="1"/>
</dbReference>
<sequence length="150" mass="17696">MGYSRYQNLKGERGEGNRKKEEKEIVLNDKEIDIILNITSENANKMVEIAEKFANEILSIPNTKIREFYDYVLKIKENEDWYKKLVLLKPKMAYTYGKETNKGKKIALKKLHDTFSEIIDRIDNLNKFNNFKTFFEAVIAYHKLHGGKEN</sequence>
<comment type="caution">
    <text evidence="8">The sequence shown here is derived from an EMBL/GenBank/DDBJ whole genome shotgun (WGS) entry which is preliminary data.</text>
</comment>
<organism evidence="8 9">
    <name type="scientific">Methanocaldococcus villosus KIN24-T80</name>
    <dbReference type="NCBI Taxonomy" id="1069083"/>
    <lineage>
        <taxon>Archaea</taxon>
        <taxon>Methanobacteriati</taxon>
        <taxon>Methanobacteriota</taxon>
        <taxon>Methanomada group</taxon>
        <taxon>Methanococci</taxon>
        <taxon>Methanococcales</taxon>
        <taxon>Methanocaldococcaceae</taxon>
        <taxon>Methanocaldococcus</taxon>
    </lineage>
</organism>
<comment type="similarity">
    <text evidence="2">Belongs to the CRISPR-associated Csm2 family.</text>
</comment>
<evidence type="ECO:0000256" key="2">
    <source>
        <dbReference type="ARBA" id="ARBA00006896"/>
    </source>
</evidence>
<evidence type="ECO:0000256" key="6">
    <source>
        <dbReference type="ARBA" id="ARBA00031723"/>
    </source>
</evidence>
<dbReference type="PATRIC" id="fig|1069083.5.peg.1030"/>
<dbReference type="CDD" id="cd09647">
    <property type="entry name" value="Csm2_III-A"/>
    <property type="match status" value="1"/>
</dbReference>
<evidence type="ECO:0000313" key="8">
    <source>
        <dbReference type="EMBL" id="ENN95915.1"/>
    </source>
</evidence>
<keyword evidence="9" id="KW-1185">Reference proteome</keyword>